<name>A0ACC6KNM5_9DEIO</name>
<proteinExistence type="predicted"/>
<keyword evidence="2" id="KW-1185">Reference proteome</keyword>
<keyword evidence="1" id="KW-0540">Nuclease</keyword>
<dbReference type="Proteomes" id="UP001252370">
    <property type="component" value="Unassembled WGS sequence"/>
</dbReference>
<evidence type="ECO:0000313" key="2">
    <source>
        <dbReference type="Proteomes" id="UP001252370"/>
    </source>
</evidence>
<evidence type="ECO:0000313" key="1">
    <source>
        <dbReference type="EMBL" id="MDR6754017.1"/>
    </source>
</evidence>
<sequence length="117" mass="13574">MQTEPERIGYGILKRLGLPYRAQHLVARKFCVDAYLPEQKVVVQFDGDYWHGHPAKYAALDARQARRVNHDRSQDAYMAKLGYRVIRIWESDLKKRPEAVQEGLRKALTDGSSYVLQ</sequence>
<keyword evidence="1" id="KW-0255">Endonuclease</keyword>
<comment type="caution">
    <text evidence="1">The sequence shown here is derived from an EMBL/GenBank/DDBJ whole genome shotgun (WGS) entry which is preliminary data.</text>
</comment>
<gene>
    <name evidence="1" type="ORF">J2Y01_004548</name>
</gene>
<protein>
    <submittedName>
        <fullName evidence="1">G:T-mismatch repair DNA endonuclease (Very short patch repair protein)</fullName>
    </submittedName>
</protein>
<dbReference type="EMBL" id="JAVDTP010000021">
    <property type="protein sequence ID" value="MDR6754017.1"/>
    <property type="molecule type" value="Genomic_DNA"/>
</dbReference>
<keyword evidence="1" id="KW-0378">Hydrolase</keyword>
<reference evidence="1" key="1">
    <citation type="submission" date="2023-07" db="EMBL/GenBank/DDBJ databases">
        <title>Sorghum-associated microbial communities from plants grown in Nebraska, USA.</title>
        <authorList>
            <person name="Schachtman D."/>
        </authorList>
    </citation>
    <scope>NUCLEOTIDE SEQUENCE</scope>
    <source>
        <strain evidence="1">BE73</strain>
    </source>
</reference>
<accession>A0ACC6KNM5</accession>
<organism evidence="1 2">
    <name type="scientific">Deinococcus soli</name>
    <name type="common">ex Cha et al. 2016</name>
    <dbReference type="NCBI Taxonomy" id="1309411"/>
    <lineage>
        <taxon>Bacteria</taxon>
        <taxon>Thermotogati</taxon>
        <taxon>Deinococcota</taxon>
        <taxon>Deinococci</taxon>
        <taxon>Deinococcales</taxon>
        <taxon>Deinococcaceae</taxon>
        <taxon>Deinococcus</taxon>
    </lineage>
</organism>